<reference evidence="2" key="2">
    <citation type="submission" date="2020-11" db="EMBL/GenBank/DDBJ databases">
        <authorList>
            <person name="McCartney M.A."/>
            <person name="Auch B."/>
            <person name="Kono T."/>
            <person name="Mallez S."/>
            <person name="Becker A."/>
            <person name="Gohl D.M."/>
            <person name="Silverstein K.A.T."/>
            <person name="Koren S."/>
            <person name="Bechman K.B."/>
            <person name="Herman A."/>
            <person name="Abrahante J.E."/>
            <person name="Garbe J."/>
        </authorList>
    </citation>
    <scope>NUCLEOTIDE SEQUENCE</scope>
    <source>
        <strain evidence="2">Duluth1</strain>
        <tissue evidence="2">Whole animal</tissue>
    </source>
</reference>
<feature type="compositionally biased region" description="Polar residues" evidence="1">
    <location>
        <begin position="7"/>
        <end position="26"/>
    </location>
</feature>
<evidence type="ECO:0000256" key="1">
    <source>
        <dbReference type="SAM" id="MobiDB-lite"/>
    </source>
</evidence>
<name>A0A9D4QY57_DREPO</name>
<gene>
    <name evidence="2" type="ORF">DPMN_088736</name>
</gene>
<accession>A0A9D4QY57</accession>
<sequence>MLKLEQTDQQTNVQTNRQGKNNMSPTKNDRQTDRQAKNNIPPIFRSGAIKSLRVPTPNKGAMYTGTERDAHLIQPSLVAGNMGLEHLPQRPGIDNRAGILEVF</sequence>
<comment type="caution">
    <text evidence="2">The sequence shown here is derived from an EMBL/GenBank/DDBJ whole genome shotgun (WGS) entry which is preliminary data.</text>
</comment>
<evidence type="ECO:0000313" key="2">
    <source>
        <dbReference type="EMBL" id="KAH3846435.1"/>
    </source>
</evidence>
<proteinExistence type="predicted"/>
<dbReference type="AlphaFoldDB" id="A0A9D4QY57"/>
<evidence type="ECO:0000313" key="3">
    <source>
        <dbReference type="Proteomes" id="UP000828390"/>
    </source>
</evidence>
<reference evidence="2" key="1">
    <citation type="journal article" date="2019" name="bioRxiv">
        <title>The Genome of the Zebra Mussel, Dreissena polymorpha: A Resource for Invasive Species Research.</title>
        <authorList>
            <person name="McCartney M.A."/>
            <person name="Auch B."/>
            <person name="Kono T."/>
            <person name="Mallez S."/>
            <person name="Zhang Y."/>
            <person name="Obille A."/>
            <person name="Becker A."/>
            <person name="Abrahante J.E."/>
            <person name="Garbe J."/>
            <person name="Badalamenti J.P."/>
            <person name="Herman A."/>
            <person name="Mangelson H."/>
            <person name="Liachko I."/>
            <person name="Sullivan S."/>
            <person name="Sone E.D."/>
            <person name="Koren S."/>
            <person name="Silverstein K.A.T."/>
            <person name="Beckman K.B."/>
            <person name="Gohl D.M."/>
        </authorList>
    </citation>
    <scope>NUCLEOTIDE SEQUENCE</scope>
    <source>
        <strain evidence="2">Duluth1</strain>
        <tissue evidence="2">Whole animal</tissue>
    </source>
</reference>
<feature type="region of interest" description="Disordered" evidence="1">
    <location>
        <begin position="1"/>
        <end position="47"/>
    </location>
</feature>
<feature type="compositionally biased region" description="Basic and acidic residues" evidence="1">
    <location>
        <begin position="27"/>
        <end position="36"/>
    </location>
</feature>
<dbReference type="Proteomes" id="UP000828390">
    <property type="component" value="Unassembled WGS sequence"/>
</dbReference>
<protein>
    <submittedName>
        <fullName evidence="2">Uncharacterized protein</fullName>
    </submittedName>
</protein>
<organism evidence="2 3">
    <name type="scientific">Dreissena polymorpha</name>
    <name type="common">Zebra mussel</name>
    <name type="synonym">Mytilus polymorpha</name>
    <dbReference type="NCBI Taxonomy" id="45954"/>
    <lineage>
        <taxon>Eukaryota</taxon>
        <taxon>Metazoa</taxon>
        <taxon>Spiralia</taxon>
        <taxon>Lophotrochozoa</taxon>
        <taxon>Mollusca</taxon>
        <taxon>Bivalvia</taxon>
        <taxon>Autobranchia</taxon>
        <taxon>Heteroconchia</taxon>
        <taxon>Euheterodonta</taxon>
        <taxon>Imparidentia</taxon>
        <taxon>Neoheterodontei</taxon>
        <taxon>Myida</taxon>
        <taxon>Dreissenoidea</taxon>
        <taxon>Dreissenidae</taxon>
        <taxon>Dreissena</taxon>
    </lineage>
</organism>
<keyword evidence="3" id="KW-1185">Reference proteome</keyword>
<dbReference type="EMBL" id="JAIWYP010000003">
    <property type="protein sequence ID" value="KAH3846435.1"/>
    <property type="molecule type" value="Genomic_DNA"/>
</dbReference>